<sequence length="399" mass="46196">MIKLTKNNFTLEIWNDIYNTNQDWTNDSKTFYQSLDLYNSFINYYNNRVIRFDNFEDFVNNFKRLFQDKIVNLYINTIKFKENEINLLLNRDNLRAIIQSEYSSENVSDNQSGASPSNEVLKRFMMERINQAKVNTFNFANNKTNNHSRNSTHDLVNEILKRQSINLDLQLQDFLEEFESLFSKFDFSNQRKDSLEASLEEKIAKVNFQLKYLQDYMNTISSYIEALRGPQGVQGPKGDRGERGPQGTTGLQGAQGVQGPKGDRGATGPQGLQGPKGDRGERGPQGPMPSLTFSHNKETIDNVKYAYIRVGSNQDEWTYLQLTNENNKIYINNYNRFFSLTHNSSLLFKYNYNTDTWDGKLINFINNSLLERYEALLIEIKKIANKIIEVEGRIDNLGG</sequence>
<dbReference type="Pfam" id="PF01391">
    <property type="entry name" value="Collagen"/>
    <property type="match status" value="1"/>
</dbReference>
<dbReference type="GeneID" id="1263026"/>
<reference evidence="2 3" key="1">
    <citation type="journal article" date="1995" name="Plasmid">
        <title>Mycoplasma virus P1 has a linear, double-stranded DNA genome with inverted terminal repeats.</title>
        <authorList>
            <person name="Zou N."/>
            <person name="Park K."/>
            <person name="Dybvig K."/>
        </authorList>
    </citation>
    <scope>NUCLEOTIDE SEQUENCE [LARGE SCALE GENOMIC DNA]</scope>
</reference>
<dbReference type="Proteomes" id="UP000000850">
    <property type="component" value="Genome"/>
</dbReference>
<dbReference type="PANTHER" id="PTHR24637">
    <property type="entry name" value="COLLAGEN"/>
    <property type="match status" value="1"/>
</dbReference>
<evidence type="ECO:0000313" key="2">
    <source>
        <dbReference type="EMBL" id="AAG01283.1"/>
    </source>
</evidence>
<gene>
    <name evidence="2" type="primary">orf8</name>
</gene>
<keyword evidence="3" id="KW-1185">Reference proteome</keyword>
<accession>Q9FZR1</accession>
<dbReference type="RefSeq" id="NP_064643.1">
    <property type="nucleotide sequence ID" value="NC_002515.1"/>
</dbReference>
<evidence type="ECO:0000313" key="3">
    <source>
        <dbReference type="Proteomes" id="UP000000850"/>
    </source>
</evidence>
<organism evidence="2 3">
    <name type="scientific">Mycoplasma phage P1</name>
    <dbReference type="NCBI Taxonomy" id="2905920"/>
    <lineage>
        <taxon>Viruses</taxon>
        <taxon>Duplodnaviria</taxon>
        <taxon>Heunggongvirae</taxon>
        <taxon>Uroviricota</taxon>
        <taxon>Caudoviricetes</taxon>
        <taxon>Delislevirus</taxon>
        <taxon>Delislevirus P1</taxon>
    </lineage>
</organism>
<dbReference type="InterPro" id="IPR008160">
    <property type="entry name" value="Collagen"/>
</dbReference>
<evidence type="ECO:0000256" key="1">
    <source>
        <dbReference type="SAM" id="MobiDB-lite"/>
    </source>
</evidence>
<name>Q9FZR1_9CAUD</name>
<proteinExistence type="predicted"/>
<protein>
    <submittedName>
        <fullName evidence="2">P46</fullName>
    </submittedName>
</protein>
<feature type="region of interest" description="Disordered" evidence="1">
    <location>
        <begin position="229"/>
        <end position="294"/>
    </location>
</feature>
<dbReference type="EMBL" id="AF246223">
    <property type="protein sequence ID" value="AAG01283.1"/>
    <property type="molecule type" value="Genomic_DNA"/>
</dbReference>
<reference evidence="2 3" key="2">
    <citation type="journal article" date="2001" name="Plasmid">
        <title>Complete nucleotide sequence of the mycoplasma virus P1 genome.</title>
        <authorList>
            <person name="Tu A.H."/>
            <person name="Voelker L.L."/>
            <person name="Shen X."/>
            <person name="Dybvig K."/>
        </authorList>
    </citation>
    <scope>NUCLEOTIDE SEQUENCE</scope>
</reference>
<dbReference type="KEGG" id="vg:1263026"/>